<dbReference type="PANTHER" id="PTHR31694:SF26">
    <property type="entry name" value="OS05G0151100 PROTEIN"/>
    <property type="match status" value="1"/>
</dbReference>
<dbReference type="AlphaFoldDB" id="A0A0C2XTV4"/>
<evidence type="ECO:0000256" key="1">
    <source>
        <dbReference type="SAM" id="SignalP"/>
    </source>
</evidence>
<dbReference type="STRING" id="933852.A0A0C2XTV4"/>
<accession>A0A0C2XTV4</accession>
<dbReference type="HOGENOM" id="CLU_029630_0_0_1"/>
<keyword evidence="3" id="KW-1185">Reference proteome</keyword>
<evidence type="ECO:0000313" key="3">
    <source>
        <dbReference type="Proteomes" id="UP000054097"/>
    </source>
</evidence>
<evidence type="ECO:0000313" key="2">
    <source>
        <dbReference type="EMBL" id="KIM32327.1"/>
    </source>
</evidence>
<evidence type="ECO:0008006" key="4">
    <source>
        <dbReference type="Google" id="ProtNLM"/>
    </source>
</evidence>
<dbReference type="CDD" id="cd00657">
    <property type="entry name" value="Ferritin_like"/>
    <property type="match status" value="1"/>
</dbReference>
<dbReference type="SUPFAM" id="SSF47240">
    <property type="entry name" value="Ferritin-like"/>
    <property type="match status" value="1"/>
</dbReference>
<dbReference type="InterPro" id="IPR052965">
    <property type="entry name" value="Pigment-catalase-like"/>
</dbReference>
<dbReference type="Proteomes" id="UP000054097">
    <property type="component" value="Unassembled WGS sequence"/>
</dbReference>
<name>A0A0C2XTV4_SERVB</name>
<keyword evidence="1" id="KW-0732">Signal</keyword>
<sequence length="298" mass="31178">MIFTSIFTALVAASAVVAVPVVAVNQKRAAPTDLDILQYALTLEHLENAFYSGALSQFDAAAFEAAGYKSWVRERFQQIANHEASHVEFLSGALGDAATKACTYSFPYTDPKSFAALSAVLEGVGVAAYLGAAQFITNPAYLTAAGAILTVETRHVAWVQSAVMTNAAWSGAFETPLDLNNVYSLAAPFITSCPDSNPTLPVQAFPALTTTGSMPTPGGPVTFSFNSTSAGDRPLFAAFFMGLQTKFVPLDDSMTATVPAEAIGTVYAVISTNDTAVTDDSTVAGPAIFEFRLPEGAA</sequence>
<proteinExistence type="predicted"/>
<dbReference type="PANTHER" id="PTHR31694">
    <property type="entry name" value="DESICCATION-LIKE PROTEIN"/>
    <property type="match status" value="1"/>
</dbReference>
<feature type="signal peptide" evidence="1">
    <location>
        <begin position="1"/>
        <end position="18"/>
    </location>
</feature>
<dbReference type="Pfam" id="PF13668">
    <property type="entry name" value="Ferritin_2"/>
    <property type="match status" value="1"/>
</dbReference>
<reference evidence="3" key="2">
    <citation type="submission" date="2015-01" db="EMBL/GenBank/DDBJ databases">
        <title>Evolutionary Origins and Diversification of the Mycorrhizal Mutualists.</title>
        <authorList>
            <consortium name="DOE Joint Genome Institute"/>
            <consortium name="Mycorrhizal Genomics Consortium"/>
            <person name="Kohler A."/>
            <person name="Kuo A."/>
            <person name="Nagy L.G."/>
            <person name="Floudas D."/>
            <person name="Copeland A."/>
            <person name="Barry K.W."/>
            <person name="Cichocki N."/>
            <person name="Veneault-Fourrey C."/>
            <person name="LaButti K."/>
            <person name="Lindquist E.A."/>
            <person name="Lipzen A."/>
            <person name="Lundell T."/>
            <person name="Morin E."/>
            <person name="Murat C."/>
            <person name="Riley R."/>
            <person name="Ohm R."/>
            <person name="Sun H."/>
            <person name="Tunlid A."/>
            <person name="Henrissat B."/>
            <person name="Grigoriev I.V."/>
            <person name="Hibbett D.S."/>
            <person name="Martin F."/>
        </authorList>
    </citation>
    <scope>NUCLEOTIDE SEQUENCE [LARGE SCALE GENOMIC DNA]</scope>
    <source>
        <strain evidence="3">MAFF 305830</strain>
    </source>
</reference>
<feature type="chain" id="PRO_5002159147" description="Ferritin-like domain-containing protein" evidence="1">
    <location>
        <begin position="19"/>
        <end position="298"/>
    </location>
</feature>
<dbReference type="InterPro" id="IPR009078">
    <property type="entry name" value="Ferritin-like_SF"/>
</dbReference>
<reference evidence="2 3" key="1">
    <citation type="submission" date="2014-04" db="EMBL/GenBank/DDBJ databases">
        <authorList>
            <consortium name="DOE Joint Genome Institute"/>
            <person name="Kuo A."/>
            <person name="Zuccaro A."/>
            <person name="Kohler A."/>
            <person name="Nagy L.G."/>
            <person name="Floudas D."/>
            <person name="Copeland A."/>
            <person name="Barry K.W."/>
            <person name="Cichocki N."/>
            <person name="Veneault-Fourrey C."/>
            <person name="LaButti K."/>
            <person name="Lindquist E.A."/>
            <person name="Lipzen A."/>
            <person name="Lundell T."/>
            <person name="Morin E."/>
            <person name="Murat C."/>
            <person name="Sun H."/>
            <person name="Tunlid A."/>
            <person name="Henrissat B."/>
            <person name="Grigoriev I.V."/>
            <person name="Hibbett D.S."/>
            <person name="Martin F."/>
            <person name="Nordberg H.P."/>
            <person name="Cantor M.N."/>
            <person name="Hua S.X."/>
        </authorList>
    </citation>
    <scope>NUCLEOTIDE SEQUENCE [LARGE SCALE GENOMIC DNA]</scope>
    <source>
        <strain evidence="2 3">MAFF 305830</strain>
    </source>
</reference>
<protein>
    <recommendedName>
        <fullName evidence="4">Ferritin-like domain-containing protein</fullName>
    </recommendedName>
</protein>
<organism evidence="2 3">
    <name type="scientific">Serendipita vermifera MAFF 305830</name>
    <dbReference type="NCBI Taxonomy" id="933852"/>
    <lineage>
        <taxon>Eukaryota</taxon>
        <taxon>Fungi</taxon>
        <taxon>Dikarya</taxon>
        <taxon>Basidiomycota</taxon>
        <taxon>Agaricomycotina</taxon>
        <taxon>Agaricomycetes</taxon>
        <taxon>Sebacinales</taxon>
        <taxon>Serendipitaceae</taxon>
        <taxon>Serendipita</taxon>
    </lineage>
</organism>
<dbReference type="EMBL" id="KN824280">
    <property type="protein sequence ID" value="KIM32327.1"/>
    <property type="molecule type" value="Genomic_DNA"/>
</dbReference>
<gene>
    <name evidence="2" type="ORF">M408DRAFT_316167</name>
</gene>
<dbReference type="OrthoDB" id="1001765at2759"/>